<keyword evidence="3" id="KW-1185">Reference proteome</keyword>
<dbReference type="AlphaFoldDB" id="A0A0L0DUL9"/>
<protein>
    <submittedName>
        <fullName evidence="2">Uncharacterized protein</fullName>
    </submittedName>
</protein>
<gene>
    <name evidence="2" type="ORF">AMSG_10785</name>
</gene>
<dbReference type="Proteomes" id="UP000054408">
    <property type="component" value="Unassembled WGS sequence"/>
</dbReference>
<reference evidence="2 3" key="1">
    <citation type="submission" date="2010-05" db="EMBL/GenBank/DDBJ databases">
        <title>The Genome Sequence of Thecamonas trahens ATCC 50062.</title>
        <authorList>
            <consortium name="The Broad Institute Genome Sequencing Platform"/>
            <person name="Russ C."/>
            <person name="Cuomo C."/>
            <person name="Shea T."/>
            <person name="Young S.K."/>
            <person name="Zeng Q."/>
            <person name="Koehrsen M."/>
            <person name="Haas B."/>
            <person name="Borodovsky M."/>
            <person name="Guigo R."/>
            <person name="Alvarado L."/>
            <person name="Berlin A."/>
            <person name="Bochicchio J."/>
            <person name="Borenstein D."/>
            <person name="Chapman S."/>
            <person name="Chen Z."/>
            <person name="Freedman E."/>
            <person name="Gellesch M."/>
            <person name="Goldberg J."/>
            <person name="Griggs A."/>
            <person name="Gujja S."/>
            <person name="Heilman E."/>
            <person name="Heiman D."/>
            <person name="Hepburn T."/>
            <person name="Howarth C."/>
            <person name="Jen D."/>
            <person name="Larson L."/>
            <person name="Mehta T."/>
            <person name="Park D."/>
            <person name="Pearson M."/>
            <person name="Roberts A."/>
            <person name="Saif S."/>
            <person name="Shenoy N."/>
            <person name="Sisk P."/>
            <person name="Stolte C."/>
            <person name="Sykes S."/>
            <person name="Thomson T."/>
            <person name="Walk T."/>
            <person name="White J."/>
            <person name="Yandava C."/>
            <person name="Burger G."/>
            <person name="Gray M.W."/>
            <person name="Holland P.W.H."/>
            <person name="King N."/>
            <person name="Lang F.B.F."/>
            <person name="Roger A.J."/>
            <person name="Ruiz-Trillo I."/>
            <person name="Lander E."/>
            <person name="Nusbaum C."/>
        </authorList>
    </citation>
    <scope>NUCLEOTIDE SEQUENCE [LARGE SCALE GENOMIC DNA]</scope>
    <source>
        <strain evidence="2 3">ATCC 50062</strain>
    </source>
</reference>
<evidence type="ECO:0000313" key="2">
    <source>
        <dbReference type="EMBL" id="KNC55173.1"/>
    </source>
</evidence>
<name>A0A0L0DUL9_THETB</name>
<organism evidence="2 3">
    <name type="scientific">Thecamonas trahens ATCC 50062</name>
    <dbReference type="NCBI Taxonomy" id="461836"/>
    <lineage>
        <taxon>Eukaryota</taxon>
        <taxon>Apusozoa</taxon>
        <taxon>Apusomonadida</taxon>
        <taxon>Apusomonadidae</taxon>
        <taxon>Thecamonas</taxon>
    </lineage>
</organism>
<dbReference type="RefSeq" id="XP_013753226.1">
    <property type="nucleotide sequence ID" value="XM_013897772.1"/>
</dbReference>
<dbReference type="EMBL" id="GL349496">
    <property type="protein sequence ID" value="KNC55173.1"/>
    <property type="molecule type" value="Genomic_DNA"/>
</dbReference>
<sequence>MASLSALFSLHDPPIVLEGAAGAGPRPMRVGTRVIREGKWDALRRSAAKQRRARKAWSHQEWMEMDSARTGADTRVTITSPPPVADGAGFFVTQLGLEEELKVASRGKVPSKRETPDKGETEAEAEALGRALTSRMAETLSLGLGEREPAEPTELSATLEALRFALDHPVIGDVGRGAGPELDGYARGTHASQRARALARRGRGRGRGRPERDIGTADVSEYEGAEEGTSGRHGADDVEEGVDVAQLMADMRKRLAGVEARIDAVLASHDDE</sequence>
<evidence type="ECO:0000313" key="3">
    <source>
        <dbReference type="Proteomes" id="UP000054408"/>
    </source>
</evidence>
<accession>A0A0L0DUL9</accession>
<feature type="region of interest" description="Disordered" evidence="1">
    <location>
        <begin position="182"/>
        <end position="238"/>
    </location>
</feature>
<proteinExistence type="predicted"/>
<dbReference type="GeneID" id="25568926"/>
<feature type="compositionally biased region" description="Basic residues" evidence="1">
    <location>
        <begin position="197"/>
        <end position="207"/>
    </location>
</feature>
<evidence type="ECO:0000256" key="1">
    <source>
        <dbReference type="SAM" id="MobiDB-lite"/>
    </source>
</evidence>